<dbReference type="Proteomes" id="UP001525961">
    <property type="component" value="Unassembled WGS sequence"/>
</dbReference>
<dbReference type="InterPro" id="IPR039005">
    <property type="entry name" value="CSPG_rpt"/>
</dbReference>
<dbReference type="PANTHER" id="PTHR24028">
    <property type="entry name" value="CADHERIN-87A"/>
    <property type="match status" value="1"/>
</dbReference>
<dbReference type="InterPro" id="IPR002126">
    <property type="entry name" value="Cadherin-like_dom"/>
</dbReference>
<feature type="domain" description="Cadherin" evidence="6">
    <location>
        <begin position="449"/>
        <end position="539"/>
    </location>
</feature>
<evidence type="ECO:0000256" key="5">
    <source>
        <dbReference type="SAM" id="MobiDB-lite"/>
    </source>
</evidence>
<accession>A0ABT2N741</accession>
<gene>
    <name evidence="7" type="ORF">NG792_05115</name>
</gene>
<dbReference type="Pfam" id="PF00028">
    <property type="entry name" value="Cadherin"/>
    <property type="match status" value="2"/>
</dbReference>
<keyword evidence="4" id="KW-0325">Glycoprotein</keyword>
<dbReference type="PRINTS" id="PR00205">
    <property type="entry name" value="CADHERIN"/>
</dbReference>
<dbReference type="InterPro" id="IPR049346">
    <property type="entry name" value="Tsi1-like_sf"/>
</dbReference>
<keyword evidence="2" id="KW-0812">Transmembrane</keyword>
<feature type="domain" description="Cadherin" evidence="6">
    <location>
        <begin position="343"/>
        <end position="441"/>
    </location>
</feature>
<evidence type="ECO:0000259" key="6">
    <source>
        <dbReference type="PROSITE" id="PS50268"/>
    </source>
</evidence>
<feature type="domain" description="Cadherin" evidence="6">
    <location>
        <begin position="150"/>
        <end position="240"/>
    </location>
</feature>
<dbReference type="EMBL" id="JAMXFA010000005">
    <property type="protein sequence ID" value="MCT7977106.1"/>
    <property type="molecule type" value="Genomic_DNA"/>
</dbReference>
<comment type="subcellular location">
    <subcellularLocation>
        <location evidence="1">Membrane</location>
        <topology evidence="1">Single-pass membrane protein</topology>
    </subcellularLocation>
</comment>
<dbReference type="Pfam" id="PF16184">
    <property type="entry name" value="Cadherin_3"/>
    <property type="match status" value="1"/>
</dbReference>
<organism evidence="7 8">
    <name type="scientific">Laspinema olomoucense D3b</name>
    <dbReference type="NCBI Taxonomy" id="2953688"/>
    <lineage>
        <taxon>Bacteria</taxon>
        <taxon>Bacillati</taxon>
        <taxon>Cyanobacteriota</taxon>
        <taxon>Cyanophyceae</taxon>
        <taxon>Oscillatoriophycideae</taxon>
        <taxon>Oscillatoriales</taxon>
        <taxon>Laspinemataceae</taxon>
        <taxon>Laspinema</taxon>
        <taxon>Laspinema olomoucense</taxon>
    </lineage>
</organism>
<dbReference type="SMART" id="SM00112">
    <property type="entry name" value="CA"/>
    <property type="match status" value="5"/>
</dbReference>
<feature type="domain" description="Cadherin" evidence="6">
    <location>
        <begin position="248"/>
        <end position="339"/>
    </location>
</feature>
<keyword evidence="3" id="KW-1133">Transmembrane helix</keyword>
<evidence type="ECO:0000256" key="4">
    <source>
        <dbReference type="ARBA" id="ARBA00023180"/>
    </source>
</evidence>
<protein>
    <submittedName>
        <fullName evidence="7">Cadherin domain-containing protein</fullName>
    </submittedName>
</protein>
<dbReference type="InterPro" id="IPR015919">
    <property type="entry name" value="Cadherin-like_sf"/>
</dbReference>
<dbReference type="CDD" id="cd11304">
    <property type="entry name" value="Cadherin_repeat"/>
    <property type="match status" value="3"/>
</dbReference>
<dbReference type="SUPFAM" id="SSF69304">
    <property type="entry name" value="Tricorn protease N-terminal domain"/>
    <property type="match status" value="1"/>
</dbReference>
<reference evidence="7 8" key="1">
    <citation type="journal article" date="2022" name="Front. Microbiol.">
        <title>High genomic differentiation and limited gene flow indicate recent cryptic speciation within the genus Laspinema (cyanobacteria).</title>
        <authorList>
            <person name="Stanojkovic A."/>
            <person name="Skoupy S."/>
            <person name="Skaloud P."/>
            <person name="Dvorak P."/>
        </authorList>
    </citation>
    <scope>NUCLEOTIDE SEQUENCE [LARGE SCALE GENOMIC DNA]</scope>
    <source>
        <strain evidence="7 8">D3b</strain>
    </source>
</reference>
<dbReference type="Gene3D" id="2.60.40.60">
    <property type="entry name" value="Cadherins"/>
    <property type="match status" value="5"/>
</dbReference>
<keyword evidence="3" id="KW-0472">Membrane</keyword>
<dbReference type="InterPro" id="IPR050174">
    <property type="entry name" value="Protocadherin/Cadherin-CA"/>
</dbReference>
<evidence type="ECO:0000313" key="7">
    <source>
        <dbReference type="EMBL" id="MCT7977106.1"/>
    </source>
</evidence>
<evidence type="ECO:0000313" key="8">
    <source>
        <dbReference type="Proteomes" id="UP001525961"/>
    </source>
</evidence>
<dbReference type="PANTHER" id="PTHR24028:SF328">
    <property type="entry name" value="CADHERIN-3"/>
    <property type="match status" value="1"/>
</dbReference>
<feature type="non-terminal residue" evidence="7">
    <location>
        <position position="1"/>
    </location>
</feature>
<name>A0ABT2N741_9CYAN</name>
<keyword evidence="8" id="KW-1185">Reference proteome</keyword>
<dbReference type="Gene3D" id="2.40.128.650">
    <property type="match status" value="2"/>
</dbReference>
<feature type="region of interest" description="Disordered" evidence="5">
    <location>
        <begin position="1"/>
        <end position="37"/>
    </location>
</feature>
<proteinExistence type="predicted"/>
<feature type="domain" description="Cadherin" evidence="6">
    <location>
        <begin position="46"/>
        <end position="138"/>
    </location>
</feature>
<dbReference type="SUPFAM" id="SSF49313">
    <property type="entry name" value="Cadherin-like"/>
    <property type="match status" value="5"/>
</dbReference>
<dbReference type="PROSITE" id="PS50268">
    <property type="entry name" value="CADHERIN_2"/>
    <property type="match status" value="5"/>
</dbReference>
<dbReference type="RefSeq" id="WP_261234768.1">
    <property type="nucleotide sequence ID" value="NZ_JAMXFA010000005.1"/>
</dbReference>
<evidence type="ECO:0000256" key="1">
    <source>
        <dbReference type="ARBA" id="ARBA00004167"/>
    </source>
</evidence>
<dbReference type="PROSITE" id="PS51854">
    <property type="entry name" value="CSPG"/>
    <property type="match status" value="1"/>
</dbReference>
<evidence type="ECO:0000256" key="2">
    <source>
        <dbReference type="ARBA" id="ARBA00022692"/>
    </source>
</evidence>
<comment type="caution">
    <text evidence="7">The sequence shown here is derived from an EMBL/GenBank/DDBJ whole genome shotgun (WGS) entry which is preliminary data.</text>
</comment>
<sequence length="967" mass="102787">DDTLPGNQPDDTLPGNQPDDTLPGNQPDDTLPGNQAPTNIILSNTSIAENSANGAIIAALSTVDPDAGDPHTYTLIDNAGGRFTLSGNQLAVANGTLLDFETTASHGIILQTTDSEGNTFDKPFTISVTDVNEETPNNAPTDIALSNSVIDENRANGTAIGTLTTADPDAGDIHSYSLVDNAGGRFAIAGNQLTVANGALLDFETANTYNIVVRTTDAAGQTFNKTLAVTVNNVNEVPTDLAVSNLIVAENSANGSLIGTITPTDPDTTDTHTYTLLDNAGGRFAISKNQLTVANGSLLDYETATIHNITLRTTDAGGNNFDKAFTVTVSNVNETIPNNAPTDISVSNITLAENSSNGTILGDLATVDPDAADTHSYSLVDNAGGRFAISGSQITLADGTLLDYETGNSHPITVRTTDAGGLTFDKTFTLSVTNLNEMPTDMGVSNTVVNENSSNGTAIANLTTTDPDTADTYTYSLVDNAGGRFGISGNQLTVANGTLLDYETGTSHPIILRSTDAGGLSIDKNFVITLNNVNDPPVLVRNSPLSVTQGGIVGITNSLLQVTDQDNTPGQLTYTLVNAPANGQLRLESTPLFVNDTFTQADIDSTPMRYTHGLIQLSNNSNDDYNPQISGSSVVWSGSEGTDNEVYFYDGTSTTQLTNNSTDDYNPQISGSNVVWFGFDGTDNEIYFSDGTSTIQLTNNSTDDYSNQISGSNVVWYGFDGTDNEIYFYNGTSTIQLTNNSTDDSNPQISGSNVVWQSFDGTDNEIYFYDGNSTIQLTNNSTDDYNPQISGSNVVWQNYDGIDVDIYFHDGNNATTAQVTNNNSTENFNPQISGSNVVWYHYDGTDEEIYFYDGNNATTTQLTNNSITDWYPQISGSNVVWYGFDGTDNEIYFYDGTSTTQLTNNSTDDSNPQISGSNVVWYGSDGTDNEIYFSPMAGTSMSDSLMFTVSDGIGGVLGATTFNVNVI</sequence>
<evidence type="ECO:0000256" key="3">
    <source>
        <dbReference type="ARBA" id="ARBA00022989"/>
    </source>
</evidence>